<dbReference type="STRING" id="641025.SAMN05421507_12069"/>
<dbReference type="AlphaFoldDB" id="A0A1H0WLK3"/>
<evidence type="ECO:0000256" key="2">
    <source>
        <dbReference type="ARBA" id="ARBA00023125"/>
    </source>
</evidence>
<dbReference type="Gene3D" id="1.20.120.530">
    <property type="entry name" value="GntR ligand-binding domain-like"/>
    <property type="match status" value="1"/>
</dbReference>
<dbReference type="InterPro" id="IPR036390">
    <property type="entry name" value="WH_DNA-bd_sf"/>
</dbReference>
<proteinExistence type="predicted"/>
<dbReference type="SMART" id="SM00345">
    <property type="entry name" value="HTH_GNTR"/>
    <property type="match status" value="1"/>
</dbReference>
<dbReference type="GO" id="GO:0003677">
    <property type="term" value="F:DNA binding"/>
    <property type="evidence" value="ECO:0007669"/>
    <property type="project" value="UniProtKB-KW"/>
</dbReference>
<keyword evidence="3" id="KW-0804">Transcription</keyword>
<organism evidence="5 6">
    <name type="scientific">Lentzea jiangxiensis</name>
    <dbReference type="NCBI Taxonomy" id="641025"/>
    <lineage>
        <taxon>Bacteria</taxon>
        <taxon>Bacillati</taxon>
        <taxon>Actinomycetota</taxon>
        <taxon>Actinomycetes</taxon>
        <taxon>Pseudonocardiales</taxon>
        <taxon>Pseudonocardiaceae</taxon>
        <taxon>Lentzea</taxon>
    </lineage>
</organism>
<dbReference type="PROSITE" id="PS50949">
    <property type="entry name" value="HTH_GNTR"/>
    <property type="match status" value="1"/>
</dbReference>
<evidence type="ECO:0000259" key="4">
    <source>
        <dbReference type="PROSITE" id="PS50949"/>
    </source>
</evidence>
<keyword evidence="1" id="KW-0805">Transcription regulation</keyword>
<dbReference type="Pfam" id="PF07729">
    <property type="entry name" value="FCD"/>
    <property type="match status" value="1"/>
</dbReference>
<dbReference type="Gene3D" id="1.10.10.10">
    <property type="entry name" value="Winged helix-like DNA-binding domain superfamily/Winged helix DNA-binding domain"/>
    <property type="match status" value="1"/>
</dbReference>
<feature type="domain" description="HTH gntR-type" evidence="4">
    <location>
        <begin position="14"/>
        <end position="81"/>
    </location>
</feature>
<sequence>MSTLAQGKADLERASTAQKVADMLRERVLDGDLAPGLRLSEEAIGGALGVSRNTLREAFRLLTRDRLLVHEHSRGVFVRRPSGTDVRDLYAARRVIECGSLRLWDDVAEAQREAVRAPVRQAVARAEQNDWTRAGQANIQFHRGIVGLAGSSRLSDESDRLFAELMLAFRVAQEINDFYQTYVPWNRRIVELLDDGRTTQAVDQLAEYFDAAEQDLVARLEAHQSKGNVKS</sequence>
<dbReference type="Proteomes" id="UP000199691">
    <property type="component" value="Unassembled WGS sequence"/>
</dbReference>
<dbReference type="Pfam" id="PF00392">
    <property type="entry name" value="GntR"/>
    <property type="match status" value="1"/>
</dbReference>
<protein>
    <submittedName>
        <fullName evidence="5">DNA-binding transcriptional regulator, GntR family</fullName>
    </submittedName>
</protein>
<dbReference type="CDD" id="cd07377">
    <property type="entry name" value="WHTH_GntR"/>
    <property type="match status" value="1"/>
</dbReference>
<dbReference type="InterPro" id="IPR000524">
    <property type="entry name" value="Tscrpt_reg_HTH_GntR"/>
</dbReference>
<dbReference type="EMBL" id="FNIX01000020">
    <property type="protein sequence ID" value="SDP91508.1"/>
    <property type="molecule type" value="Genomic_DNA"/>
</dbReference>
<dbReference type="SUPFAM" id="SSF46785">
    <property type="entry name" value="Winged helix' DNA-binding domain"/>
    <property type="match status" value="1"/>
</dbReference>
<dbReference type="PANTHER" id="PTHR43537:SF45">
    <property type="entry name" value="GNTR FAMILY REGULATORY PROTEIN"/>
    <property type="match status" value="1"/>
</dbReference>
<gene>
    <name evidence="5" type="ORF">SAMN05421507_12069</name>
</gene>
<name>A0A1H0WLK3_9PSEU</name>
<keyword evidence="6" id="KW-1185">Reference proteome</keyword>
<evidence type="ECO:0000256" key="1">
    <source>
        <dbReference type="ARBA" id="ARBA00023015"/>
    </source>
</evidence>
<dbReference type="InterPro" id="IPR008920">
    <property type="entry name" value="TF_FadR/GntR_C"/>
</dbReference>
<evidence type="ECO:0000313" key="6">
    <source>
        <dbReference type="Proteomes" id="UP000199691"/>
    </source>
</evidence>
<dbReference type="SUPFAM" id="SSF48008">
    <property type="entry name" value="GntR ligand-binding domain-like"/>
    <property type="match status" value="1"/>
</dbReference>
<evidence type="ECO:0000313" key="5">
    <source>
        <dbReference type="EMBL" id="SDP91508.1"/>
    </source>
</evidence>
<evidence type="ECO:0000256" key="3">
    <source>
        <dbReference type="ARBA" id="ARBA00023163"/>
    </source>
</evidence>
<dbReference type="SMART" id="SM00895">
    <property type="entry name" value="FCD"/>
    <property type="match status" value="1"/>
</dbReference>
<dbReference type="PANTHER" id="PTHR43537">
    <property type="entry name" value="TRANSCRIPTIONAL REGULATOR, GNTR FAMILY"/>
    <property type="match status" value="1"/>
</dbReference>
<dbReference type="InterPro" id="IPR011711">
    <property type="entry name" value="GntR_C"/>
</dbReference>
<dbReference type="GO" id="GO:0003700">
    <property type="term" value="F:DNA-binding transcription factor activity"/>
    <property type="evidence" value="ECO:0007669"/>
    <property type="project" value="InterPro"/>
</dbReference>
<dbReference type="InterPro" id="IPR036388">
    <property type="entry name" value="WH-like_DNA-bd_sf"/>
</dbReference>
<accession>A0A1H0WLK3</accession>
<reference evidence="6" key="1">
    <citation type="submission" date="2016-10" db="EMBL/GenBank/DDBJ databases">
        <authorList>
            <person name="Varghese N."/>
            <person name="Submissions S."/>
        </authorList>
    </citation>
    <scope>NUCLEOTIDE SEQUENCE [LARGE SCALE GENOMIC DNA]</scope>
    <source>
        <strain evidence="6">CGMCC 4.6609</strain>
    </source>
</reference>
<keyword evidence="2 5" id="KW-0238">DNA-binding</keyword>